<feature type="transmembrane region" description="Helical" evidence="1">
    <location>
        <begin position="102"/>
        <end position="122"/>
    </location>
</feature>
<keyword evidence="3" id="KW-1185">Reference proteome</keyword>
<organism evidence="2 3">
    <name type="scientific">Psychrosphaera saromensis</name>
    <dbReference type="NCBI Taxonomy" id="716813"/>
    <lineage>
        <taxon>Bacteria</taxon>
        <taxon>Pseudomonadati</taxon>
        <taxon>Pseudomonadota</taxon>
        <taxon>Gammaproteobacteria</taxon>
        <taxon>Alteromonadales</taxon>
        <taxon>Pseudoalteromonadaceae</taxon>
        <taxon>Psychrosphaera</taxon>
    </lineage>
</organism>
<dbReference type="EMBL" id="MSCH01000003">
    <property type="protein sequence ID" value="PQJ53900.1"/>
    <property type="molecule type" value="Genomic_DNA"/>
</dbReference>
<keyword evidence="1" id="KW-1133">Transmembrane helix</keyword>
<proteinExistence type="predicted"/>
<name>A0A2S7UX99_9GAMM</name>
<reference evidence="2 3" key="1">
    <citation type="submission" date="2016-12" db="EMBL/GenBank/DDBJ databases">
        <title>Diversity of luminous bacteria.</title>
        <authorList>
            <person name="Yoshizawa S."/>
            <person name="Kogure K."/>
        </authorList>
    </citation>
    <scope>NUCLEOTIDE SEQUENCE [LARGE SCALE GENOMIC DNA]</scope>
    <source>
        <strain evidence="2 3">SA4-48</strain>
    </source>
</reference>
<comment type="caution">
    <text evidence="2">The sequence shown here is derived from an EMBL/GenBank/DDBJ whole genome shotgun (WGS) entry which is preliminary data.</text>
</comment>
<keyword evidence="1" id="KW-0472">Membrane</keyword>
<accession>A0A2S7UX99</accession>
<feature type="transmembrane region" description="Helical" evidence="1">
    <location>
        <begin position="142"/>
        <end position="166"/>
    </location>
</feature>
<gene>
    <name evidence="2" type="ORF">BTO11_09640</name>
</gene>
<dbReference type="Proteomes" id="UP000239007">
    <property type="component" value="Unassembled WGS sequence"/>
</dbReference>
<feature type="transmembrane region" description="Helical" evidence="1">
    <location>
        <begin position="186"/>
        <end position="204"/>
    </location>
</feature>
<evidence type="ECO:0000313" key="2">
    <source>
        <dbReference type="EMBL" id="PQJ53900.1"/>
    </source>
</evidence>
<evidence type="ECO:0000313" key="3">
    <source>
        <dbReference type="Proteomes" id="UP000239007"/>
    </source>
</evidence>
<feature type="transmembrane region" description="Helical" evidence="1">
    <location>
        <begin position="54"/>
        <end position="73"/>
    </location>
</feature>
<sequence length="244" mass="27750">MEIEKIIIEALKHFNQNKVLFLKIYLPSFLTLIAMVVGWYAFDIEVKINQKPLNFGYLALIIISALICLALFIKSTVHIHRAFILNEGSTIKALFKITKRDLYFFKKVILISLIMLFVTFIVNSSLNRHLNEIEGVFLTQVFVLIKALIIAYLGSRLALVLPAAALEHKLSFKKAWEISGDYSAKIFLGVGVLPIMTNLILSNLPSYTSLFYMFVVLLITIVITIIEIGILSLLYKDITDNNQY</sequence>
<evidence type="ECO:0000256" key="1">
    <source>
        <dbReference type="SAM" id="Phobius"/>
    </source>
</evidence>
<protein>
    <recommendedName>
        <fullName evidence="4">Beta-carotene 15,15'-monooxygenase</fullName>
    </recommendedName>
</protein>
<dbReference type="AlphaFoldDB" id="A0A2S7UX99"/>
<feature type="transmembrane region" description="Helical" evidence="1">
    <location>
        <begin position="20"/>
        <end position="42"/>
    </location>
</feature>
<feature type="transmembrane region" description="Helical" evidence="1">
    <location>
        <begin position="210"/>
        <end position="235"/>
    </location>
</feature>
<keyword evidence="1" id="KW-0812">Transmembrane</keyword>
<dbReference type="RefSeq" id="WP_105052400.1">
    <property type="nucleotide sequence ID" value="NZ_BMYG01000002.1"/>
</dbReference>
<evidence type="ECO:0008006" key="4">
    <source>
        <dbReference type="Google" id="ProtNLM"/>
    </source>
</evidence>